<dbReference type="InterPro" id="IPR003175">
    <property type="entry name" value="CDI_dom"/>
</dbReference>
<dbReference type="InterPro" id="IPR029841">
    <property type="entry name" value="CDKN1A"/>
</dbReference>
<dbReference type="PANTHER" id="PTHR46778">
    <property type="entry name" value="CYCLIN-DEPENDENT KINASE INHIBITOR 1-RELATED"/>
    <property type="match status" value="1"/>
</dbReference>
<evidence type="ECO:0000313" key="6">
    <source>
        <dbReference type="Proteomes" id="UP001474421"/>
    </source>
</evidence>
<feature type="domain" description="Cyclin-dependent kinase inhibitor" evidence="4">
    <location>
        <begin position="49"/>
        <end position="97"/>
    </location>
</feature>
<evidence type="ECO:0000256" key="3">
    <source>
        <dbReference type="SAM" id="MobiDB-lite"/>
    </source>
</evidence>
<feature type="region of interest" description="Disordered" evidence="3">
    <location>
        <begin position="1"/>
        <end position="21"/>
    </location>
</feature>
<dbReference type="Pfam" id="PF02234">
    <property type="entry name" value="CDI"/>
    <property type="match status" value="1"/>
</dbReference>
<protein>
    <submittedName>
        <fullName evidence="5">Cyclin-dependent kinase inhibitor 1B-like</fullName>
    </submittedName>
</protein>
<gene>
    <name evidence="5" type="ORF">NXF25_012313</name>
</gene>
<comment type="similarity">
    <text evidence="1">Belongs to the CDI family.</text>
</comment>
<evidence type="ECO:0000313" key="5">
    <source>
        <dbReference type="EMBL" id="KAK9399294.1"/>
    </source>
</evidence>
<dbReference type="InterPro" id="IPR044898">
    <property type="entry name" value="CDI_dom_sf"/>
</dbReference>
<sequence>MEGEEERRGREGGREGGKKKGILEGPWYLRQQGQEMDLILAKAAPIRRNLFGPVDHEHLQQEFQSLMRSSMEQAKQRWNFDFFQDVPVVGLLQWEELQGHEVPAFYHTHVAREPRPPLQPVNRTVDREGPVHPLGRETERVRSIKTATGAKKRRQTHLTDYYTTKKQIKTDMQTPVKKLSF</sequence>
<evidence type="ECO:0000259" key="4">
    <source>
        <dbReference type="Pfam" id="PF02234"/>
    </source>
</evidence>
<dbReference type="AlphaFoldDB" id="A0AAW1BB58"/>
<dbReference type="GO" id="GO:0072331">
    <property type="term" value="P:signal transduction by p53 class mediator"/>
    <property type="evidence" value="ECO:0007669"/>
    <property type="project" value="InterPro"/>
</dbReference>
<evidence type="ECO:0000256" key="2">
    <source>
        <dbReference type="ARBA" id="ARBA00023013"/>
    </source>
</evidence>
<comment type="caution">
    <text evidence="5">The sequence shown here is derived from an EMBL/GenBank/DDBJ whole genome shotgun (WGS) entry which is preliminary data.</text>
</comment>
<dbReference type="PANTHER" id="PTHR46778:SF2">
    <property type="entry name" value="CYCLIN-DEPENDENT KINASE INHIBITOR DOMAIN-CONTAINING PROTEIN"/>
    <property type="match status" value="1"/>
</dbReference>
<keyword evidence="6" id="KW-1185">Reference proteome</keyword>
<keyword evidence="2 5" id="KW-0649">Protein kinase inhibitor</keyword>
<accession>A0AAW1BB58</accession>
<dbReference type="GO" id="GO:0005634">
    <property type="term" value="C:nucleus"/>
    <property type="evidence" value="ECO:0007669"/>
    <property type="project" value="InterPro"/>
</dbReference>
<dbReference type="Proteomes" id="UP001474421">
    <property type="component" value="Unassembled WGS sequence"/>
</dbReference>
<reference evidence="5 6" key="1">
    <citation type="journal article" date="2024" name="Proc. Natl. Acad. Sci. U.S.A.">
        <title>The genetic regulatory architecture and epigenomic basis for age-related changes in rattlesnake venom.</title>
        <authorList>
            <person name="Hogan M.P."/>
            <person name="Holding M.L."/>
            <person name="Nystrom G.S."/>
            <person name="Colston T.J."/>
            <person name="Bartlett D.A."/>
            <person name="Mason A.J."/>
            <person name="Ellsworth S.A."/>
            <person name="Rautsaw R.M."/>
            <person name="Lawrence K.C."/>
            <person name="Strickland J.L."/>
            <person name="He B."/>
            <person name="Fraser P."/>
            <person name="Margres M.J."/>
            <person name="Gilbert D.M."/>
            <person name="Gibbs H.L."/>
            <person name="Parkinson C.L."/>
            <person name="Rokyta D.R."/>
        </authorList>
    </citation>
    <scope>NUCLEOTIDE SEQUENCE [LARGE SCALE GENOMIC DNA]</scope>
    <source>
        <strain evidence="5">DRR0105</strain>
    </source>
</reference>
<name>A0AAW1BB58_CROAD</name>
<dbReference type="GO" id="GO:0004861">
    <property type="term" value="F:cyclin-dependent protein serine/threonine kinase inhibitor activity"/>
    <property type="evidence" value="ECO:0007669"/>
    <property type="project" value="InterPro"/>
</dbReference>
<dbReference type="Gene3D" id="4.10.365.10">
    <property type="entry name" value="p27"/>
    <property type="match status" value="1"/>
</dbReference>
<dbReference type="GO" id="GO:0007346">
    <property type="term" value="P:regulation of mitotic cell cycle"/>
    <property type="evidence" value="ECO:0007669"/>
    <property type="project" value="InterPro"/>
</dbReference>
<dbReference type="EMBL" id="JAOTOJ010000006">
    <property type="protein sequence ID" value="KAK9399294.1"/>
    <property type="molecule type" value="Genomic_DNA"/>
</dbReference>
<organism evidence="5 6">
    <name type="scientific">Crotalus adamanteus</name>
    <name type="common">Eastern diamondback rattlesnake</name>
    <dbReference type="NCBI Taxonomy" id="8729"/>
    <lineage>
        <taxon>Eukaryota</taxon>
        <taxon>Metazoa</taxon>
        <taxon>Chordata</taxon>
        <taxon>Craniata</taxon>
        <taxon>Vertebrata</taxon>
        <taxon>Euteleostomi</taxon>
        <taxon>Lepidosauria</taxon>
        <taxon>Squamata</taxon>
        <taxon>Bifurcata</taxon>
        <taxon>Unidentata</taxon>
        <taxon>Episquamata</taxon>
        <taxon>Toxicofera</taxon>
        <taxon>Serpentes</taxon>
        <taxon>Colubroidea</taxon>
        <taxon>Viperidae</taxon>
        <taxon>Crotalinae</taxon>
        <taxon>Crotalus</taxon>
    </lineage>
</organism>
<evidence type="ECO:0000256" key="1">
    <source>
        <dbReference type="ARBA" id="ARBA00006726"/>
    </source>
</evidence>
<proteinExistence type="inferred from homology"/>